<accession>A0ACC4W906</accession>
<keyword evidence="2" id="KW-1185">Reference proteome</keyword>
<proteinExistence type="predicted"/>
<protein>
    <submittedName>
        <fullName evidence="1">Uncharacterized protein</fullName>
    </submittedName>
</protein>
<comment type="caution">
    <text evidence="1">The sequence shown here is derived from an EMBL/GenBank/DDBJ whole genome shotgun (WGS) entry which is preliminary data.</text>
</comment>
<dbReference type="Proteomes" id="UP000037185">
    <property type="component" value="Unassembled WGS sequence"/>
</dbReference>
<reference evidence="1" key="1">
    <citation type="submission" date="2015-07" db="EMBL/GenBank/DDBJ databases">
        <title>Draft genome sequence of Streptomyces fradiae, a resistant strain to nitron-oligomycin.</title>
        <authorList>
            <person name="Vatlin A.A."/>
            <person name="Bekker O.B."/>
            <person name="Danilenko V.N."/>
        </authorList>
    </citation>
    <scope>NUCLEOTIDE SEQUENCE</scope>
    <source>
        <strain evidence="1">Olg1-1</strain>
    </source>
</reference>
<evidence type="ECO:0000313" key="2">
    <source>
        <dbReference type="Proteomes" id="UP000037185"/>
    </source>
</evidence>
<sequence>MVHRRFAERLSVPGTPEECPEKIRREIAPAGVNHMICAVTDRSLVRAFTGRDLPEAADAAARIRLVRERIMPELR</sequence>
<name>A0ACC4W906_STRFR</name>
<dbReference type="EMBL" id="LGSP01000036">
    <property type="protein sequence ID" value="KNE81074.1"/>
    <property type="molecule type" value="Genomic_DNA"/>
</dbReference>
<organism evidence="1 2">
    <name type="scientific">Streptomyces fradiae</name>
    <name type="common">Streptomyces roseoflavus</name>
    <dbReference type="NCBI Taxonomy" id="1906"/>
    <lineage>
        <taxon>Bacteria</taxon>
        <taxon>Bacillati</taxon>
        <taxon>Actinomycetota</taxon>
        <taxon>Actinomycetes</taxon>
        <taxon>Kitasatosporales</taxon>
        <taxon>Streptomycetaceae</taxon>
        <taxon>Streptomyces</taxon>
    </lineage>
</organism>
<evidence type="ECO:0000313" key="1">
    <source>
        <dbReference type="EMBL" id="KNE81074.1"/>
    </source>
</evidence>
<gene>
    <name evidence="1" type="ORF">ADZ36_18355</name>
</gene>